<accession>A0A8B2P0L3</accession>
<keyword evidence="3" id="KW-1185">Reference proteome</keyword>
<dbReference type="Proteomes" id="UP000249590">
    <property type="component" value="Unassembled WGS sequence"/>
</dbReference>
<dbReference type="RefSeq" id="WP_111344933.1">
    <property type="nucleotide sequence ID" value="NZ_QHHQ01000002.1"/>
</dbReference>
<dbReference type="EMBL" id="QHHQ01000002">
    <property type="protein sequence ID" value="RAI01797.1"/>
    <property type="molecule type" value="Genomic_DNA"/>
</dbReference>
<dbReference type="SUPFAM" id="SSF54001">
    <property type="entry name" value="Cysteine proteinases"/>
    <property type="match status" value="1"/>
</dbReference>
<dbReference type="Pfam" id="PF01841">
    <property type="entry name" value="Transglut_core"/>
    <property type="match status" value="1"/>
</dbReference>
<dbReference type="InterPro" id="IPR038765">
    <property type="entry name" value="Papain-like_cys_pep_sf"/>
</dbReference>
<gene>
    <name evidence="2" type="ORF">DLJ53_10345</name>
</gene>
<dbReference type="Gene3D" id="3.10.620.30">
    <property type="match status" value="1"/>
</dbReference>
<evidence type="ECO:0000259" key="1">
    <source>
        <dbReference type="SMART" id="SM00460"/>
    </source>
</evidence>
<reference evidence="2 3" key="1">
    <citation type="submission" date="2018-05" db="EMBL/GenBank/DDBJ databases">
        <title>Acuticoccus sediminis sp. nov., isolated from deep-sea sediment of Indian Ocean.</title>
        <authorList>
            <person name="Liu X."/>
            <person name="Lai Q."/>
            <person name="Du Y."/>
            <person name="Sun F."/>
            <person name="Zhang X."/>
            <person name="Wang S."/>
            <person name="Shao Z."/>
        </authorList>
    </citation>
    <scope>NUCLEOTIDE SEQUENCE [LARGE SCALE GENOMIC DNA]</scope>
    <source>
        <strain evidence="2 3">PTG4-2</strain>
    </source>
</reference>
<protein>
    <submittedName>
        <fullName evidence="2">Transglutaminase</fullName>
    </submittedName>
</protein>
<dbReference type="Gene3D" id="2.60.40.2250">
    <property type="match status" value="1"/>
</dbReference>
<proteinExistence type="predicted"/>
<sequence>MSVFRLHLGCSLAYELTQPTPMILLLNVHYSRAGDLERPDLLKTDPSVPIENYRDGFGNWCTRLVAPAGHFTVRTDGIIRDAGRSDPVGHDAMQHPIEVLPAETLAYLLPSRYCESDVLSDTAWALFGNTVPGWSRVQAICDYVHSHVEFGYQHSRPTRTASETHSERRGVCRDFAHLAIAFCRSLNIPTRYCTGYVSDIGQAPPYPPMDFAAWIEVYLGGRWWTFDPRNNDVRFGRVLIARGRDAADVPLTHSFGRHTLSDFRVWIDQLPATASP</sequence>
<evidence type="ECO:0000313" key="3">
    <source>
        <dbReference type="Proteomes" id="UP000249590"/>
    </source>
</evidence>
<dbReference type="PANTHER" id="PTHR33490:SF12">
    <property type="entry name" value="BLL5557 PROTEIN"/>
    <property type="match status" value="1"/>
</dbReference>
<dbReference type="InterPro" id="IPR002931">
    <property type="entry name" value="Transglutaminase-like"/>
</dbReference>
<organism evidence="2 3">
    <name type="scientific">Acuticoccus sediminis</name>
    <dbReference type="NCBI Taxonomy" id="2184697"/>
    <lineage>
        <taxon>Bacteria</taxon>
        <taxon>Pseudomonadati</taxon>
        <taxon>Pseudomonadota</taxon>
        <taxon>Alphaproteobacteria</taxon>
        <taxon>Hyphomicrobiales</taxon>
        <taxon>Amorphaceae</taxon>
        <taxon>Acuticoccus</taxon>
    </lineage>
</organism>
<evidence type="ECO:0000313" key="2">
    <source>
        <dbReference type="EMBL" id="RAI01797.1"/>
    </source>
</evidence>
<name>A0A8B2P0L3_9HYPH</name>
<comment type="caution">
    <text evidence="2">The sequence shown here is derived from an EMBL/GenBank/DDBJ whole genome shotgun (WGS) entry which is preliminary data.</text>
</comment>
<feature type="domain" description="Transglutaminase-like" evidence="1">
    <location>
        <begin position="164"/>
        <end position="230"/>
    </location>
</feature>
<dbReference type="OrthoDB" id="5438043at2"/>
<dbReference type="AlphaFoldDB" id="A0A8B2P0L3"/>
<dbReference type="SMART" id="SM00460">
    <property type="entry name" value="TGc"/>
    <property type="match status" value="1"/>
</dbReference>
<dbReference type="PANTHER" id="PTHR33490">
    <property type="entry name" value="BLR5614 PROTEIN-RELATED"/>
    <property type="match status" value="1"/>
</dbReference>